<evidence type="ECO:0000313" key="3">
    <source>
        <dbReference type="EMBL" id="PFH35182.1"/>
    </source>
</evidence>
<reference evidence="3 4" key="1">
    <citation type="submission" date="2017-09" db="EMBL/GenBank/DDBJ databases">
        <title>Genome sequencing of Besnoitia besnoiti strain Bb-Ger1.</title>
        <authorList>
            <person name="Schares G."/>
            <person name="Venepally P."/>
            <person name="Lorenzi H.A."/>
        </authorList>
    </citation>
    <scope>NUCLEOTIDE SEQUENCE [LARGE SCALE GENOMIC DNA]</scope>
    <source>
        <strain evidence="3 4">Bb-Ger1</strain>
    </source>
</reference>
<dbReference type="EMBL" id="NWUJ01000005">
    <property type="protein sequence ID" value="PFH35182.1"/>
    <property type="molecule type" value="Genomic_DNA"/>
</dbReference>
<proteinExistence type="predicted"/>
<dbReference type="GeneID" id="40310997"/>
<keyword evidence="4" id="KW-1185">Reference proteome</keyword>
<feature type="compositionally biased region" description="Polar residues" evidence="2">
    <location>
        <begin position="33"/>
        <end position="45"/>
    </location>
</feature>
<evidence type="ECO:0000256" key="2">
    <source>
        <dbReference type="SAM" id="MobiDB-lite"/>
    </source>
</evidence>
<name>A0A2A9MIG5_BESBE</name>
<dbReference type="RefSeq" id="XP_029219191.1">
    <property type="nucleotide sequence ID" value="XM_029364483.1"/>
</dbReference>
<sequence>MDEGGTNKAHVLGDSSYNGGADNERAVSVELDGQTSAQDPGSSFDQQAVPVSLCVVAGGMSDGDDHGDTVSGWLRHTPECAMLPNSGCGPTAEGAMPGDTFARERSPVTEGFIVTPHQHAASADAAQQPHSTESEATLDTVLNSPHIGRDHDKDDAINQKLRSRLESEAAALERAAETLIELKAQEDYLRKRSISREDAMRFWLKKADAQKKHLVFLREQCATGGSIEKLKSIQNQIREKEIVLRELKAVDVGLERVRRQQDMAVQHIEAKNYALPRKVSLAMAMGPGNSASKQEPHWTLTVEHAS</sequence>
<dbReference type="Proteomes" id="UP000224006">
    <property type="component" value="Chromosome V"/>
</dbReference>
<dbReference type="KEGG" id="bbes:BESB_060690"/>
<evidence type="ECO:0000313" key="4">
    <source>
        <dbReference type="Proteomes" id="UP000224006"/>
    </source>
</evidence>
<feature type="region of interest" description="Disordered" evidence="2">
    <location>
        <begin position="1"/>
        <end position="45"/>
    </location>
</feature>
<dbReference type="OrthoDB" id="10619374at2759"/>
<comment type="caution">
    <text evidence="3">The sequence shown here is derived from an EMBL/GenBank/DDBJ whole genome shotgun (WGS) entry which is preliminary data.</text>
</comment>
<evidence type="ECO:0000256" key="1">
    <source>
        <dbReference type="SAM" id="Coils"/>
    </source>
</evidence>
<feature type="coiled-coil region" evidence="1">
    <location>
        <begin position="158"/>
        <end position="185"/>
    </location>
</feature>
<organism evidence="3 4">
    <name type="scientific">Besnoitia besnoiti</name>
    <name type="common">Apicomplexan protozoan</name>
    <dbReference type="NCBI Taxonomy" id="94643"/>
    <lineage>
        <taxon>Eukaryota</taxon>
        <taxon>Sar</taxon>
        <taxon>Alveolata</taxon>
        <taxon>Apicomplexa</taxon>
        <taxon>Conoidasida</taxon>
        <taxon>Coccidia</taxon>
        <taxon>Eucoccidiorida</taxon>
        <taxon>Eimeriorina</taxon>
        <taxon>Sarcocystidae</taxon>
        <taxon>Besnoitia</taxon>
    </lineage>
</organism>
<accession>A0A2A9MIG5</accession>
<protein>
    <submittedName>
        <fullName evidence="3">Uncharacterized protein</fullName>
    </submittedName>
</protein>
<dbReference type="VEuPathDB" id="ToxoDB:BESB_060690"/>
<keyword evidence="1" id="KW-0175">Coiled coil</keyword>
<dbReference type="AlphaFoldDB" id="A0A2A9MIG5"/>
<gene>
    <name evidence="3" type="ORF">BESB_060690</name>
</gene>
<feature type="region of interest" description="Disordered" evidence="2">
    <location>
        <begin position="287"/>
        <end position="306"/>
    </location>
</feature>